<dbReference type="PANTHER" id="PTHR35149">
    <property type="entry name" value="SLL5132 PROTEIN"/>
    <property type="match status" value="1"/>
</dbReference>
<evidence type="ECO:0008006" key="6">
    <source>
        <dbReference type="Google" id="ProtNLM"/>
    </source>
</evidence>
<dbReference type="Pfam" id="PF03235">
    <property type="entry name" value="GmrSD_N"/>
    <property type="match status" value="1"/>
</dbReference>
<keyword evidence="5" id="KW-1185">Reference proteome</keyword>
<evidence type="ECO:0000313" key="4">
    <source>
        <dbReference type="EMBL" id="GGD30230.1"/>
    </source>
</evidence>
<reference evidence="4" key="1">
    <citation type="journal article" date="2014" name="Int. J. Syst. Evol. Microbiol.">
        <title>Complete genome sequence of Corynebacterium casei LMG S-19264T (=DSM 44701T), isolated from a smear-ripened cheese.</title>
        <authorList>
            <consortium name="US DOE Joint Genome Institute (JGI-PGF)"/>
            <person name="Walter F."/>
            <person name="Albersmeier A."/>
            <person name="Kalinowski J."/>
            <person name="Ruckert C."/>
        </authorList>
    </citation>
    <scope>NUCLEOTIDE SEQUENCE</scope>
    <source>
        <strain evidence="4">CGMCC 1.15152</strain>
    </source>
</reference>
<dbReference type="InterPro" id="IPR004919">
    <property type="entry name" value="GmrSD_N"/>
</dbReference>
<reference evidence="4" key="2">
    <citation type="submission" date="2020-09" db="EMBL/GenBank/DDBJ databases">
        <authorList>
            <person name="Sun Q."/>
            <person name="Zhou Y."/>
        </authorList>
    </citation>
    <scope>NUCLEOTIDE SEQUENCE</scope>
    <source>
        <strain evidence="4">CGMCC 1.15152</strain>
    </source>
</reference>
<dbReference type="Proteomes" id="UP000633205">
    <property type="component" value="Unassembled WGS sequence"/>
</dbReference>
<dbReference type="EMBL" id="BMHO01000001">
    <property type="protein sequence ID" value="GGD30230.1"/>
    <property type="molecule type" value="Genomic_DNA"/>
</dbReference>
<dbReference type="Pfam" id="PF07510">
    <property type="entry name" value="GmrSD_C"/>
    <property type="match status" value="1"/>
</dbReference>
<comment type="caution">
    <text evidence="4">The sequence shown here is derived from an EMBL/GenBank/DDBJ whole genome shotgun (WGS) entry which is preliminary data.</text>
</comment>
<organism evidence="4 5">
    <name type="scientific">Microbacterium faecale</name>
    <dbReference type="NCBI Taxonomy" id="1804630"/>
    <lineage>
        <taxon>Bacteria</taxon>
        <taxon>Bacillati</taxon>
        <taxon>Actinomycetota</taxon>
        <taxon>Actinomycetes</taxon>
        <taxon>Micrococcales</taxon>
        <taxon>Microbacteriaceae</taxon>
        <taxon>Microbacterium</taxon>
    </lineage>
</organism>
<evidence type="ECO:0000259" key="3">
    <source>
        <dbReference type="Pfam" id="PF18755"/>
    </source>
</evidence>
<feature type="domain" description="RAMA" evidence="3">
    <location>
        <begin position="617"/>
        <end position="711"/>
    </location>
</feature>
<dbReference type="InterPro" id="IPR040843">
    <property type="entry name" value="RAMA"/>
</dbReference>
<dbReference type="InterPro" id="IPR011089">
    <property type="entry name" value="GmrSD_C"/>
</dbReference>
<sequence length="727" mass="82776">MKSRYGPEVRSMRTDVVKPQDVFYRPTRLVVPLFQRPYVWSRESQWQPLCEDIVRLIEVIDRHDQNATHFLGAIVIQQVPTSLGVLPTWNVIDGQQRLTTLQLFLNAMYSSFEYRGFSSLARRILPLTENSQDERTKDEDRYKVWPTNRDREGFAAVMSLPVAAQYSDIAHTRMRDAHEFFTGSITEWLGDGDDVERRAASLADSVMTRLEIASITLEANEDAQAIFETLNARGTPLSAADLIKNYVFQQMPEERTERAYLAYWADFETPWWEQTVTSGRVKNTRSSLFLWQWLTARTLEDFPIREVFTQFKHYVSTVAKDIGALLPQIKRAADRYRAVIEGSAREVGELSRIELFSYRVDALRTDVARPLLIWLDEPEQEAITDEDRNRILGTLESWFVRRALVKATSQGSNRTIVDLLRRVSSLPPDRVAQGVVDFLADIHSRTGYWPDDAEVRSVVSEVRAYWSYRQSIQRMIFEALEDVKRGYPDGRRFAMGPIVRGKATIEHLMPQKWRKSWFAELSDDEQAMRDHRIQQLGNLTIVTQSLNTRVSNGPWEQKRDHFLRSDDVLITKDAIDLAGETGWDEGAIERRTEQLIDQILVVWPAPHGHVGLTETRGNGSASNEVDVAQLVDAGWLEAGTRLVPGGSYFAEGIEAAIAQDGRIHVGETPHDTPSGAGRAVLGHGVNGWWYWALAGTERRLSHVRDEYLASVGDAKGVSDGDDDGRRI</sequence>
<dbReference type="Pfam" id="PF18755">
    <property type="entry name" value="RAMA"/>
    <property type="match status" value="1"/>
</dbReference>
<evidence type="ECO:0000259" key="2">
    <source>
        <dbReference type="Pfam" id="PF07510"/>
    </source>
</evidence>
<dbReference type="AlphaFoldDB" id="A0A916Y575"/>
<name>A0A916Y575_9MICO</name>
<feature type="domain" description="GmrSD restriction endonucleases C-terminal" evidence="2">
    <location>
        <begin position="449"/>
        <end position="597"/>
    </location>
</feature>
<evidence type="ECO:0000259" key="1">
    <source>
        <dbReference type="Pfam" id="PF03235"/>
    </source>
</evidence>
<accession>A0A916Y575</accession>
<gene>
    <name evidence="4" type="ORF">GCM10010915_08150</name>
</gene>
<evidence type="ECO:0000313" key="5">
    <source>
        <dbReference type="Proteomes" id="UP000633205"/>
    </source>
</evidence>
<dbReference type="PANTHER" id="PTHR35149:SF1">
    <property type="entry name" value="DUF5655 DOMAIN-CONTAINING PROTEIN"/>
    <property type="match status" value="1"/>
</dbReference>
<protein>
    <recommendedName>
        <fullName evidence="6">DUF262 domain-containing protein</fullName>
    </recommendedName>
</protein>
<proteinExistence type="predicted"/>
<feature type="domain" description="GmrSD restriction endonucleases N-terminal" evidence="1">
    <location>
        <begin position="23"/>
        <end position="248"/>
    </location>
</feature>